<dbReference type="Gene3D" id="3.30.160.60">
    <property type="entry name" value="Classic Zinc Finger"/>
    <property type="match status" value="3"/>
</dbReference>
<evidence type="ECO:0000313" key="14">
    <source>
        <dbReference type="Proteomes" id="UP001286313"/>
    </source>
</evidence>
<gene>
    <name evidence="13" type="ORF">Pcinc_015014</name>
</gene>
<dbReference type="GO" id="GO:0005634">
    <property type="term" value="C:nucleus"/>
    <property type="evidence" value="ECO:0007669"/>
    <property type="project" value="UniProtKB-SubCell"/>
</dbReference>
<sequence length="651" mass="70845">MGGGEDERKCDDDVVVIHVVIPQTQSEWENVAPTPAASVPLSTTTLPPTTTCQYSDCTTSTTYQRPLHHPAPDTVLHHCCVLVKPFPQLLTYREDVYGNRRKSEDQDDDDDNNKMDALLPQVDETWTLLARGDEGGPLTDGVSGGGGRSVEGDTDSGYDDASLSPLHLHDLPPTPPPTASPNHPYNLHPHHQQQHHHQTYIFAHNNPPSPSSDLHGSDVLDLATLDLAALDSLDYLFPDPPTPPPPLPLHPLLGEAGLPRDEDPGVLLGGTESLLPGLDTLPCLGEPNAPPAPSLPPCPNLGPLGDFTKCEVTLEGGGGGSPGLGSLPPLQLLHQPSQQVIDPSLTPLDTYLPLGIDLPPDMTWAAPRGEEVGGGGGLFSQLLDDEMDEQPQQQQQQPRIVNVFLTGHDYTNKVEGGPPRPPFHHHHHPCPPPPPPPGPSRPMTSLLGSSRLGPPPMHLPPPEPPAARTPPRENGGRDDERVFQCSYAGCGKVYAKSSHLKAHLRRHTGEKPFVCTWPGCSWRFSRSDELARHRRSHSGVKPYRCHVCDKRFSRSDHLAKHHKVHRRDRVLALYGPLSNPLPTRRPRGPQCASHARQHHPPPRPPPPPPPPAPTTHITTTTTTTSTANHQPLPPVVHRVEFRSARPIRVCQ</sequence>
<dbReference type="InterPro" id="IPR036236">
    <property type="entry name" value="Znf_C2H2_sf"/>
</dbReference>
<keyword evidence="9" id="KW-0539">Nucleus</keyword>
<evidence type="ECO:0000256" key="3">
    <source>
        <dbReference type="ARBA" id="ARBA00022737"/>
    </source>
</evidence>
<evidence type="ECO:0000256" key="5">
    <source>
        <dbReference type="ARBA" id="ARBA00022833"/>
    </source>
</evidence>
<keyword evidence="3" id="KW-0677">Repeat</keyword>
<dbReference type="InterPro" id="IPR013087">
    <property type="entry name" value="Znf_C2H2_type"/>
</dbReference>
<dbReference type="EMBL" id="JAWQEG010001320">
    <property type="protein sequence ID" value="KAK3880493.1"/>
    <property type="molecule type" value="Genomic_DNA"/>
</dbReference>
<evidence type="ECO:0000256" key="6">
    <source>
        <dbReference type="ARBA" id="ARBA00023015"/>
    </source>
</evidence>
<dbReference type="AlphaFoldDB" id="A0AAE1KQW1"/>
<accession>A0AAE1KQW1</accession>
<comment type="caution">
    <text evidence="13">The sequence shown here is derived from an EMBL/GenBank/DDBJ whole genome shotgun (WGS) entry which is preliminary data.</text>
</comment>
<evidence type="ECO:0000256" key="4">
    <source>
        <dbReference type="ARBA" id="ARBA00022771"/>
    </source>
</evidence>
<keyword evidence="6" id="KW-0805">Transcription regulation</keyword>
<feature type="domain" description="C2H2-type" evidence="12">
    <location>
        <begin position="483"/>
        <end position="512"/>
    </location>
</feature>
<dbReference type="FunFam" id="3.30.160.60:FF:002639">
    <property type="entry name" value="Kruppel-Like Factor (Zinc finger protein)"/>
    <property type="match status" value="1"/>
</dbReference>
<dbReference type="GO" id="GO:0000981">
    <property type="term" value="F:DNA-binding transcription factor activity, RNA polymerase II-specific"/>
    <property type="evidence" value="ECO:0007669"/>
    <property type="project" value="TreeGrafter"/>
</dbReference>
<dbReference type="PANTHER" id="PTHR23235">
    <property type="entry name" value="KRUEPPEL-LIKE TRANSCRIPTION FACTOR"/>
    <property type="match status" value="1"/>
</dbReference>
<proteinExistence type="predicted"/>
<keyword evidence="4 10" id="KW-0863">Zinc-finger</keyword>
<feature type="compositionally biased region" description="Basic residues" evidence="11">
    <location>
        <begin position="188"/>
        <end position="197"/>
    </location>
</feature>
<feature type="compositionally biased region" description="Pro residues" evidence="11">
    <location>
        <begin position="602"/>
        <end position="613"/>
    </location>
</feature>
<keyword evidence="7" id="KW-0238">DNA-binding</keyword>
<dbReference type="Proteomes" id="UP001286313">
    <property type="component" value="Unassembled WGS sequence"/>
</dbReference>
<evidence type="ECO:0000256" key="1">
    <source>
        <dbReference type="ARBA" id="ARBA00004123"/>
    </source>
</evidence>
<feature type="compositionally biased region" description="Basic and acidic residues" evidence="11">
    <location>
        <begin position="470"/>
        <end position="479"/>
    </location>
</feature>
<evidence type="ECO:0000313" key="13">
    <source>
        <dbReference type="EMBL" id="KAK3880493.1"/>
    </source>
</evidence>
<feature type="region of interest" description="Disordered" evidence="11">
    <location>
        <begin position="131"/>
        <end position="197"/>
    </location>
</feature>
<dbReference type="FunFam" id="3.30.160.60:FF:000018">
    <property type="entry name" value="Krueppel-like factor 15"/>
    <property type="match status" value="1"/>
</dbReference>
<feature type="compositionally biased region" description="Pro residues" evidence="11">
    <location>
        <begin position="238"/>
        <end position="249"/>
    </location>
</feature>
<evidence type="ECO:0000256" key="11">
    <source>
        <dbReference type="SAM" id="MobiDB-lite"/>
    </source>
</evidence>
<evidence type="ECO:0000256" key="9">
    <source>
        <dbReference type="ARBA" id="ARBA00023242"/>
    </source>
</evidence>
<feature type="region of interest" description="Disordered" evidence="11">
    <location>
        <begin position="236"/>
        <end position="272"/>
    </location>
</feature>
<evidence type="ECO:0000256" key="7">
    <source>
        <dbReference type="ARBA" id="ARBA00023125"/>
    </source>
</evidence>
<evidence type="ECO:0000256" key="10">
    <source>
        <dbReference type="PROSITE-ProRule" id="PRU00042"/>
    </source>
</evidence>
<comment type="subcellular location">
    <subcellularLocation>
        <location evidence="1">Nucleus</location>
    </subcellularLocation>
</comment>
<name>A0AAE1KQW1_PETCI</name>
<evidence type="ECO:0000256" key="8">
    <source>
        <dbReference type="ARBA" id="ARBA00023163"/>
    </source>
</evidence>
<dbReference type="Pfam" id="PF00096">
    <property type="entry name" value="zf-C2H2"/>
    <property type="match status" value="3"/>
</dbReference>
<feature type="compositionally biased region" description="Pro residues" evidence="11">
    <location>
        <begin position="453"/>
        <end position="468"/>
    </location>
</feature>
<dbReference type="PANTHER" id="PTHR23235:SF120">
    <property type="entry name" value="KRUPPEL-LIKE FACTOR 15"/>
    <property type="match status" value="1"/>
</dbReference>
<dbReference type="SMART" id="SM00355">
    <property type="entry name" value="ZnF_C2H2"/>
    <property type="match status" value="3"/>
</dbReference>
<feature type="compositionally biased region" description="Pro residues" evidence="11">
    <location>
        <begin position="430"/>
        <end position="440"/>
    </location>
</feature>
<feature type="domain" description="C2H2-type" evidence="12">
    <location>
        <begin position="543"/>
        <end position="570"/>
    </location>
</feature>
<feature type="region of interest" description="Disordered" evidence="11">
    <location>
        <begin position="575"/>
        <end position="634"/>
    </location>
</feature>
<feature type="region of interest" description="Disordered" evidence="11">
    <location>
        <begin position="409"/>
        <end position="479"/>
    </location>
</feature>
<evidence type="ECO:0000259" key="12">
    <source>
        <dbReference type="PROSITE" id="PS50157"/>
    </source>
</evidence>
<keyword evidence="14" id="KW-1185">Reference proteome</keyword>
<dbReference type="SUPFAM" id="SSF57667">
    <property type="entry name" value="beta-beta-alpha zinc fingers"/>
    <property type="match status" value="2"/>
</dbReference>
<feature type="domain" description="C2H2-type" evidence="12">
    <location>
        <begin position="513"/>
        <end position="542"/>
    </location>
</feature>
<keyword evidence="5" id="KW-0862">Zinc</keyword>
<protein>
    <recommendedName>
        <fullName evidence="12">C2H2-type domain-containing protein</fullName>
    </recommendedName>
</protein>
<feature type="compositionally biased region" description="Low complexity" evidence="11">
    <location>
        <begin position="614"/>
        <end position="626"/>
    </location>
</feature>
<dbReference type="PROSITE" id="PS00028">
    <property type="entry name" value="ZINC_FINGER_C2H2_1"/>
    <property type="match status" value="3"/>
</dbReference>
<reference evidence="13" key="1">
    <citation type="submission" date="2023-10" db="EMBL/GenBank/DDBJ databases">
        <title>Genome assemblies of two species of porcelain crab, Petrolisthes cinctipes and Petrolisthes manimaculis (Anomura: Porcellanidae).</title>
        <authorList>
            <person name="Angst P."/>
        </authorList>
    </citation>
    <scope>NUCLEOTIDE SEQUENCE</scope>
    <source>
        <strain evidence="13">PB745_01</strain>
        <tissue evidence="13">Gill</tissue>
    </source>
</reference>
<organism evidence="13 14">
    <name type="scientific">Petrolisthes cinctipes</name>
    <name type="common">Flat porcelain crab</name>
    <dbReference type="NCBI Taxonomy" id="88211"/>
    <lineage>
        <taxon>Eukaryota</taxon>
        <taxon>Metazoa</taxon>
        <taxon>Ecdysozoa</taxon>
        <taxon>Arthropoda</taxon>
        <taxon>Crustacea</taxon>
        <taxon>Multicrustacea</taxon>
        <taxon>Malacostraca</taxon>
        <taxon>Eumalacostraca</taxon>
        <taxon>Eucarida</taxon>
        <taxon>Decapoda</taxon>
        <taxon>Pleocyemata</taxon>
        <taxon>Anomura</taxon>
        <taxon>Galatheoidea</taxon>
        <taxon>Porcellanidae</taxon>
        <taxon>Petrolisthes</taxon>
    </lineage>
</organism>
<keyword evidence="8" id="KW-0804">Transcription</keyword>
<dbReference type="GO" id="GO:0000978">
    <property type="term" value="F:RNA polymerase II cis-regulatory region sequence-specific DNA binding"/>
    <property type="evidence" value="ECO:0007669"/>
    <property type="project" value="TreeGrafter"/>
</dbReference>
<keyword evidence="2" id="KW-0479">Metal-binding</keyword>
<dbReference type="GO" id="GO:0008270">
    <property type="term" value="F:zinc ion binding"/>
    <property type="evidence" value="ECO:0007669"/>
    <property type="project" value="UniProtKB-KW"/>
</dbReference>
<evidence type="ECO:0000256" key="2">
    <source>
        <dbReference type="ARBA" id="ARBA00022723"/>
    </source>
</evidence>
<dbReference type="PROSITE" id="PS50157">
    <property type="entry name" value="ZINC_FINGER_C2H2_2"/>
    <property type="match status" value="3"/>
</dbReference>
<dbReference type="FunFam" id="3.30.160.60:FF:000624">
    <property type="entry name" value="zinc finger protein 697"/>
    <property type="match status" value="1"/>
</dbReference>